<feature type="compositionally biased region" description="Basic and acidic residues" evidence="1">
    <location>
        <begin position="12"/>
        <end position="23"/>
    </location>
</feature>
<dbReference type="InterPro" id="IPR033646">
    <property type="entry name" value="CLU-central"/>
</dbReference>
<feature type="compositionally biased region" description="Basic and acidic residues" evidence="1">
    <location>
        <begin position="686"/>
        <end position="702"/>
    </location>
</feature>
<accession>A0ABU6VGI1</accession>
<reference evidence="3 4" key="1">
    <citation type="journal article" date="2023" name="Plants (Basel)">
        <title>Bridging the Gap: Combining Genomics and Transcriptomics Approaches to Understand Stylosanthes scabra, an Orphan Legume from the Brazilian Caatinga.</title>
        <authorList>
            <person name="Ferreira-Neto J.R.C."/>
            <person name="da Silva M.D."/>
            <person name="Binneck E."/>
            <person name="de Melo N.F."/>
            <person name="da Silva R.H."/>
            <person name="de Melo A.L.T.M."/>
            <person name="Pandolfi V."/>
            <person name="Bustamante F.O."/>
            <person name="Brasileiro-Vidal A.C."/>
            <person name="Benko-Iseppon A.M."/>
        </authorList>
    </citation>
    <scope>NUCLEOTIDE SEQUENCE [LARGE SCALE GENOMIC DNA]</scope>
    <source>
        <tissue evidence="3">Leaves</tissue>
    </source>
</reference>
<organism evidence="3 4">
    <name type="scientific">Stylosanthes scabra</name>
    <dbReference type="NCBI Taxonomy" id="79078"/>
    <lineage>
        <taxon>Eukaryota</taxon>
        <taxon>Viridiplantae</taxon>
        <taxon>Streptophyta</taxon>
        <taxon>Embryophyta</taxon>
        <taxon>Tracheophyta</taxon>
        <taxon>Spermatophyta</taxon>
        <taxon>Magnoliopsida</taxon>
        <taxon>eudicotyledons</taxon>
        <taxon>Gunneridae</taxon>
        <taxon>Pentapetalae</taxon>
        <taxon>rosids</taxon>
        <taxon>fabids</taxon>
        <taxon>Fabales</taxon>
        <taxon>Fabaceae</taxon>
        <taxon>Papilionoideae</taxon>
        <taxon>50 kb inversion clade</taxon>
        <taxon>dalbergioids sensu lato</taxon>
        <taxon>Dalbergieae</taxon>
        <taxon>Pterocarpus clade</taxon>
        <taxon>Stylosanthes</taxon>
    </lineage>
</organism>
<evidence type="ECO:0000256" key="1">
    <source>
        <dbReference type="SAM" id="MobiDB-lite"/>
    </source>
</evidence>
<dbReference type="InterPro" id="IPR027523">
    <property type="entry name" value="CLU_prot"/>
</dbReference>
<evidence type="ECO:0000313" key="3">
    <source>
        <dbReference type="EMBL" id="MED6171805.1"/>
    </source>
</evidence>
<keyword evidence="4" id="KW-1185">Reference proteome</keyword>
<dbReference type="CDD" id="cd15466">
    <property type="entry name" value="CLU-central"/>
    <property type="match status" value="1"/>
</dbReference>
<dbReference type="EMBL" id="JASCZI010151297">
    <property type="protein sequence ID" value="MED6171805.1"/>
    <property type="molecule type" value="Genomic_DNA"/>
</dbReference>
<evidence type="ECO:0000313" key="4">
    <source>
        <dbReference type="Proteomes" id="UP001341840"/>
    </source>
</evidence>
<dbReference type="Pfam" id="PF13424">
    <property type="entry name" value="TPR_12"/>
    <property type="match status" value="1"/>
</dbReference>
<feature type="region of interest" description="Disordered" evidence="1">
    <location>
        <begin position="637"/>
        <end position="702"/>
    </location>
</feature>
<dbReference type="Proteomes" id="UP001341840">
    <property type="component" value="Unassembled WGS sequence"/>
</dbReference>
<dbReference type="SUPFAM" id="SSF48452">
    <property type="entry name" value="TPR-like"/>
    <property type="match status" value="2"/>
</dbReference>
<dbReference type="Pfam" id="PF12807">
    <property type="entry name" value="eIF3_p135"/>
    <property type="match status" value="1"/>
</dbReference>
<evidence type="ECO:0000259" key="2">
    <source>
        <dbReference type="Pfam" id="PF12807"/>
    </source>
</evidence>
<protein>
    <recommendedName>
        <fullName evidence="2">CLU central domain-containing protein</fullName>
    </recommendedName>
</protein>
<proteinExistence type="predicted"/>
<dbReference type="PANTHER" id="PTHR12601:SF6">
    <property type="entry name" value="CLUSTERED MITOCHONDRIA PROTEIN HOMOLOG"/>
    <property type="match status" value="1"/>
</dbReference>
<gene>
    <name evidence="3" type="ORF">PIB30_044223</name>
</gene>
<comment type="caution">
    <text evidence="3">The sequence shown here is derived from an EMBL/GenBank/DDBJ whole genome shotgun (WGS) entry which is preliminary data.</text>
</comment>
<dbReference type="Gene3D" id="1.25.40.10">
    <property type="entry name" value="Tetratricopeptide repeat domain"/>
    <property type="match status" value="2"/>
</dbReference>
<dbReference type="PANTHER" id="PTHR12601">
    <property type="entry name" value="EUKARYOTIC TRANSLATION INITIATION FACTOR 3 SUBUNIT EIF-3"/>
    <property type="match status" value="1"/>
</dbReference>
<feature type="region of interest" description="Disordered" evidence="1">
    <location>
        <begin position="1"/>
        <end position="62"/>
    </location>
</feature>
<dbReference type="InterPro" id="IPR011990">
    <property type="entry name" value="TPR-like_helical_dom_sf"/>
</dbReference>
<name>A0ABU6VGI1_9FABA</name>
<feature type="domain" description="CLU central" evidence="2">
    <location>
        <begin position="118"/>
        <end position="299"/>
    </location>
</feature>
<feature type="region of interest" description="Disordered" evidence="1">
    <location>
        <begin position="201"/>
        <end position="229"/>
    </location>
</feature>
<sequence>MQTTLDLAQASEKSKSKETKSEAADNLATDSQNEADVDKKELTNGKTTENAEEFSSASAEGSDNCGEIVFNPNVFTEFKLAGSPEEIATDEDNVRKVSQYLTDVVIPKFIQDLRMLEVSPMDGQTLTEALHARGINVRYIGKVAGETKFLPHLWDLCINEIAVRSSKHIIKDVLRDTEDHDLAPAISHLLNCIFGSCQDPVEKPDSNGTQSRTPKKEQQSAGKHSRGQAQWKAKAFSKKSQPLYMKISSKSVWSDIEEFAMTKYKFELPEDSRSRVKKISVLRNLCQKVGITVAARKYDLNSTAPFQTSDILDLRPVVKHSVPFCSEAKELINAAKSQLSDGMLQEAILLFQDASSVLQQVTGPMHREVATCFRYMAMIQYHCGEPEVAIGQQLKELIINETCLGLDHPDTAHSLSSGSDHPDVAATFVNMAFMYQDLRKMNISLHYLQEALKKNERLLGMEHVQTAVCYHALAIIFNSMGLYKLSHQHEKKTYEILVKQLGEDDQKTQESLSWVTTFRTRESEVNAQRQRDQTLDPLAAQKALDDLIKTRPELAQLLQVAGDADTRSGASTNKSLNAAMIGETLPRGRGVNERAARAAAIARKKAAARGLLVRSQVQSNSPLTQLLNIINSRTAPDVVSNGDANGVKKENGVPSSGPANATNDQSVLTQEQQAPAGLGKGLASLDAKKQISKPKPEPKDEA</sequence>
<feature type="compositionally biased region" description="Polar residues" evidence="1">
    <location>
        <begin position="653"/>
        <end position="673"/>
    </location>
</feature>